<organism evidence="1 2">
    <name type="scientific">Pseudonocardia xishanensis</name>
    <dbReference type="NCBI Taxonomy" id="630995"/>
    <lineage>
        <taxon>Bacteria</taxon>
        <taxon>Bacillati</taxon>
        <taxon>Actinomycetota</taxon>
        <taxon>Actinomycetes</taxon>
        <taxon>Pseudonocardiales</taxon>
        <taxon>Pseudonocardiaceae</taxon>
        <taxon>Pseudonocardia</taxon>
    </lineage>
</organism>
<dbReference type="Gene3D" id="3.30.1330.40">
    <property type="entry name" value="RutC-like"/>
    <property type="match status" value="1"/>
</dbReference>
<accession>A0ABP8RUV8</accession>
<dbReference type="Pfam" id="PF01042">
    <property type="entry name" value="Ribonuc_L-PSP"/>
    <property type="match status" value="1"/>
</dbReference>
<dbReference type="InterPro" id="IPR006175">
    <property type="entry name" value="YjgF/YER057c/UK114"/>
</dbReference>
<dbReference type="EMBL" id="BAABGT010000040">
    <property type="protein sequence ID" value="GAA4548554.1"/>
    <property type="molecule type" value="Genomic_DNA"/>
</dbReference>
<name>A0ABP8RUV8_9PSEU</name>
<keyword evidence="2" id="KW-1185">Reference proteome</keyword>
<proteinExistence type="predicted"/>
<comment type="caution">
    <text evidence="1">The sequence shown here is derived from an EMBL/GenBank/DDBJ whole genome shotgun (WGS) entry which is preliminary data.</text>
</comment>
<protein>
    <recommendedName>
        <fullName evidence="3">Enamine deaminase RidA (YjgF/YER057c/UK114 family)</fullName>
    </recommendedName>
</protein>
<dbReference type="RefSeq" id="WP_345419212.1">
    <property type="nucleotide sequence ID" value="NZ_BAABGT010000040.1"/>
</dbReference>
<evidence type="ECO:0000313" key="1">
    <source>
        <dbReference type="EMBL" id="GAA4548554.1"/>
    </source>
</evidence>
<evidence type="ECO:0008006" key="3">
    <source>
        <dbReference type="Google" id="ProtNLM"/>
    </source>
</evidence>
<gene>
    <name evidence="1" type="ORF">GCM10023175_35110</name>
</gene>
<evidence type="ECO:0000313" key="2">
    <source>
        <dbReference type="Proteomes" id="UP001501598"/>
    </source>
</evidence>
<dbReference type="Proteomes" id="UP001501598">
    <property type="component" value="Unassembled WGS sequence"/>
</dbReference>
<dbReference type="SUPFAM" id="SSF55298">
    <property type="entry name" value="YjgF-like"/>
    <property type="match status" value="1"/>
</dbReference>
<sequence>MRRRTSVTVDGIDHGSSPFPAATRIGPFIFSSALSGRDADSGVLPDSVEKQAETAFENVRRVVTAAGASPEDIAKVVVFARDRAAVRAVLDGPWTALFPDPGSRPVRHTVEAEIPAHMHLQVEFVAVQEENTA</sequence>
<dbReference type="CDD" id="cd00448">
    <property type="entry name" value="YjgF_YER057c_UK114_family"/>
    <property type="match status" value="1"/>
</dbReference>
<dbReference type="InterPro" id="IPR035959">
    <property type="entry name" value="RutC-like_sf"/>
</dbReference>
<reference evidence="2" key="1">
    <citation type="journal article" date="2019" name="Int. J. Syst. Evol. Microbiol.">
        <title>The Global Catalogue of Microorganisms (GCM) 10K type strain sequencing project: providing services to taxonomists for standard genome sequencing and annotation.</title>
        <authorList>
            <consortium name="The Broad Institute Genomics Platform"/>
            <consortium name="The Broad Institute Genome Sequencing Center for Infectious Disease"/>
            <person name="Wu L."/>
            <person name="Ma J."/>
        </authorList>
    </citation>
    <scope>NUCLEOTIDE SEQUENCE [LARGE SCALE GENOMIC DNA]</scope>
    <source>
        <strain evidence="2">JCM 17906</strain>
    </source>
</reference>